<proteinExistence type="predicted"/>
<dbReference type="RefSeq" id="WP_183512599.1">
    <property type="nucleotide sequence ID" value="NZ_BAABGK010000034.1"/>
</dbReference>
<dbReference type="AlphaFoldDB" id="A0A839QUS3"/>
<organism evidence="2 3">
    <name type="scientific">Paeniglutamicibacter cryotolerans</name>
    <dbReference type="NCBI Taxonomy" id="670079"/>
    <lineage>
        <taxon>Bacteria</taxon>
        <taxon>Bacillati</taxon>
        <taxon>Actinomycetota</taxon>
        <taxon>Actinomycetes</taxon>
        <taxon>Micrococcales</taxon>
        <taxon>Micrococcaceae</taxon>
        <taxon>Paeniglutamicibacter</taxon>
    </lineage>
</organism>
<evidence type="ECO:0000256" key="1">
    <source>
        <dbReference type="SAM" id="MobiDB-lite"/>
    </source>
</evidence>
<comment type="caution">
    <text evidence="2">The sequence shown here is derived from an EMBL/GenBank/DDBJ whole genome shotgun (WGS) entry which is preliminary data.</text>
</comment>
<evidence type="ECO:0000313" key="3">
    <source>
        <dbReference type="Proteomes" id="UP000523000"/>
    </source>
</evidence>
<gene>
    <name evidence="2" type="ORF">E9229_003289</name>
</gene>
<sequence length="46" mass="4995">MPGPQSADIGWPQRVGIRGTMDLDGRQNESDVVPEIDPVQHLGDPL</sequence>
<feature type="region of interest" description="Disordered" evidence="1">
    <location>
        <begin position="1"/>
        <end position="46"/>
    </location>
</feature>
<reference evidence="2 3" key="1">
    <citation type="submission" date="2020-08" db="EMBL/GenBank/DDBJ databases">
        <title>Sequencing the genomes of 1000 actinobacteria strains.</title>
        <authorList>
            <person name="Klenk H.-P."/>
        </authorList>
    </citation>
    <scope>NUCLEOTIDE SEQUENCE [LARGE SCALE GENOMIC DNA]</scope>
    <source>
        <strain evidence="2 3">DSM 22826</strain>
    </source>
</reference>
<name>A0A839QUS3_9MICC</name>
<evidence type="ECO:0000313" key="2">
    <source>
        <dbReference type="EMBL" id="MBB2997042.1"/>
    </source>
</evidence>
<accession>A0A839QUS3</accession>
<protein>
    <submittedName>
        <fullName evidence="2">Uncharacterized protein</fullName>
    </submittedName>
</protein>
<dbReference type="EMBL" id="JACHVS010000002">
    <property type="protein sequence ID" value="MBB2997042.1"/>
    <property type="molecule type" value="Genomic_DNA"/>
</dbReference>
<dbReference type="Proteomes" id="UP000523000">
    <property type="component" value="Unassembled WGS sequence"/>
</dbReference>
<keyword evidence="3" id="KW-1185">Reference proteome</keyword>